<dbReference type="PIRSF" id="PIRSF006157">
    <property type="entry name" value="Doxgns_DODA"/>
    <property type="match status" value="1"/>
</dbReference>
<evidence type="ECO:0000256" key="2">
    <source>
        <dbReference type="ARBA" id="ARBA00007581"/>
    </source>
</evidence>
<proteinExistence type="inferred from homology"/>
<dbReference type="InterPro" id="IPR014436">
    <property type="entry name" value="Extradiol_dOase_DODA"/>
</dbReference>
<gene>
    <name evidence="7" type="ORF">AAV94_06315</name>
</gene>
<keyword evidence="3" id="KW-0479">Metal-binding</keyword>
<evidence type="ECO:0000313" key="8">
    <source>
        <dbReference type="Proteomes" id="UP000050580"/>
    </source>
</evidence>
<comment type="similarity">
    <text evidence="2">Belongs to the DODA-type extradiol aromatic ring-opening dioxygenase family.</text>
</comment>
<dbReference type="InterPro" id="IPR004183">
    <property type="entry name" value="Xdiol_dOase_suB"/>
</dbReference>
<dbReference type="Gene3D" id="3.40.830.10">
    <property type="entry name" value="LigB-like"/>
    <property type="match status" value="1"/>
</dbReference>
<dbReference type="PANTHER" id="PTHR30096:SF0">
    <property type="entry name" value="4,5-DOPA DIOXYGENASE EXTRADIOL-LIKE PROTEIN"/>
    <property type="match status" value="1"/>
</dbReference>
<sequence>MQRMPVLFIGHGNPMNALDDNVFTRSWATLVDEVPIPRAILVISGHWLTRGVAVTAMEQPRTIHDFGAFPRALFEVQYPAPGSPEIAREIAQALAPASVKMDLTWGLDHGAWSVLVHAYPNAQIPVLQLSIDVTQPLAYHYEMGQRLRALRDCGILIIGSGNVVHNLGAMDWSRPERVFDWAERFQSLVRQSIEDGAEQRKLVDFPKLGLDAQRSIPSADHYLPLLYVLGSRDASDTVAFSTPVCIHGSLSMLSFSFTPTKQRAVAESDAIMA</sequence>
<evidence type="ECO:0000256" key="1">
    <source>
        <dbReference type="ARBA" id="ARBA00001947"/>
    </source>
</evidence>
<dbReference type="GO" id="GO:0008270">
    <property type="term" value="F:zinc ion binding"/>
    <property type="evidence" value="ECO:0007669"/>
    <property type="project" value="InterPro"/>
</dbReference>
<evidence type="ECO:0000259" key="6">
    <source>
        <dbReference type="Pfam" id="PF02900"/>
    </source>
</evidence>
<comment type="cofactor">
    <cofactor evidence="1">
        <name>Zn(2+)</name>
        <dbReference type="ChEBI" id="CHEBI:29105"/>
    </cofactor>
</comment>
<keyword evidence="7" id="KW-0223">Dioxygenase</keyword>
<dbReference type="NCBIfam" id="NF007914">
    <property type="entry name" value="PRK10628.1"/>
    <property type="match status" value="1"/>
</dbReference>
<evidence type="ECO:0000256" key="3">
    <source>
        <dbReference type="ARBA" id="ARBA00022723"/>
    </source>
</evidence>
<feature type="domain" description="Extradiol ring-cleavage dioxygenase class III enzyme subunit B" evidence="6">
    <location>
        <begin position="24"/>
        <end position="233"/>
    </location>
</feature>
<dbReference type="GO" id="GO:0008198">
    <property type="term" value="F:ferrous iron binding"/>
    <property type="evidence" value="ECO:0007669"/>
    <property type="project" value="InterPro"/>
</dbReference>
<dbReference type="STRING" id="1610491.AAV94_06315"/>
<accession>A0A0U1Q0A3</accession>
<name>A0A0U1Q0A3_9BURK</name>
<keyword evidence="8" id="KW-1185">Reference proteome</keyword>
<dbReference type="PATRIC" id="fig|1610491.3.peg.1340"/>
<keyword evidence="5" id="KW-0560">Oxidoreductase</keyword>
<dbReference type="Proteomes" id="UP000050580">
    <property type="component" value="Unassembled WGS sequence"/>
</dbReference>
<evidence type="ECO:0000313" key="7">
    <source>
        <dbReference type="EMBL" id="KKW68188.1"/>
    </source>
</evidence>
<reference evidence="7 8" key="1">
    <citation type="submission" date="2015-05" db="EMBL/GenBank/DDBJ databases">
        <title>Draft genome sequence of Lampropedia sp. CT6, isolated from the microbial mat of a hot water spring, located at Manikaran, India.</title>
        <authorList>
            <person name="Tripathi C."/>
            <person name="Rani P."/>
            <person name="Mahato N.K."/>
            <person name="Lal R."/>
        </authorList>
    </citation>
    <scope>NUCLEOTIDE SEQUENCE [LARGE SCALE GENOMIC DNA]</scope>
    <source>
        <strain evidence="7 8">CT6</strain>
    </source>
</reference>
<dbReference type="Pfam" id="PF02900">
    <property type="entry name" value="LigB"/>
    <property type="match status" value="1"/>
</dbReference>
<dbReference type="SUPFAM" id="SSF53213">
    <property type="entry name" value="LigB-like"/>
    <property type="match status" value="1"/>
</dbReference>
<keyword evidence="4" id="KW-0862">Zinc</keyword>
<dbReference type="CDD" id="cd07363">
    <property type="entry name" value="45_DOPA_Dioxygenase"/>
    <property type="match status" value="1"/>
</dbReference>
<evidence type="ECO:0000256" key="4">
    <source>
        <dbReference type="ARBA" id="ARBA00022833"/>
    </source>
</evidence>
<dbReference type="EMBL" id="LBNQ01000022">
    <property type="protein sequence ID" value="KKW68188.1"/>
    <property type="molecule type" value="Genomic_DNA"/>
</dbReference>
<evidence type="ECO:0000256" key="5">
    <source>
        <dbReference type="ARBA" id="ARBA00023002"/>
    </source>
</evidence>
<dbReference type="OrthoDB" id="9790889at2"/>
<comment type="caution">
    <text evidence="7">The sequence shown here is derived from an EMBL/GenBank/DDBJ whole genome shotgun (WGS) entry which is preliminary data.</text>
</comment>
<dbReference type="GO" id="GO:0016702">
    <property type="term" value="F:oxidoreductase activity, acting on single donors with incorporation of molecular oxygen, incorporation of two atoms of oxygen"/>
    <property type="evidence" value="ECO:0007669"/>
    <property type="project" value="UniProtKB-ARBA"/>
</dbReference>
<protein>
    <submittedName>
        <fullName evidence="7">Dioxygenase</fullName>
    </submittedName>
</protein>
<organism evidence="7 8">
    <name type="scientific">Lampropedia cohaerens</name>
    <dbReference type="NCBI Taxonomy" id="1610491"/>
    <lineage>
        <taxon>Bacteria</taxon>
        <taxon>Pseudomonadati</taxon>
        <taxon>Pseudomonadota</taxon>
        <taxon>Betaproteobacteria</taxon>
        <taxon>Burkholderiales</taxon>
        <taxon>Comamonadaceae</taxon>
        <taxon>Lampropedia</taxon>
    </lineage>
</organism>
<dbReference type="PANTHER" id="PTHR30096">
    <property type="entry name" value="4,5-DOPA DIOXYGENASE EXTRADIOL-LIKE PROTEIN"/>
    <property type="match status" value="1"/>
</dbReference>
<dbReference type="AlphaFoldDB" id="A0A0U1Q0A3"/>